<feature type="transmembrane region" description="Helical" evidence="1">
    <location>
        <begin position="6"/>
        <end position="28"/>
    </location>
</feature>
<dbReference type="EMBL" id="BK015711">
    <property type="protein sequence ID" value="DAE21387.1"/>
    <property type="molecule type" value="Genomic_DNA"/>
</dbReference>
<sequence>MDWMEILKYIAAIASGLAAAIPLVIQLVKYIKQAVKERNWGVVLDKVMKLMETAETKFKDGAERKEWVLAMLKASADGINYDIDYDAIADMIDSLCDMSKVINPATPADKVTAKKEEGK</sequence>
<keyword evidence="1" id="KW-0472">Membrane</keyword>
<evidence type="ECO:0000256" key="1">
    <source>
        <dbReference type="SAM" id="Phobius"/>
    </source>
</evidence>
<reference evidence="2" key="1">
    <citation type="journal article" date="2021" name="Proc. Natl. Acad. Sci. U.S.A.">
        <title>A Catalog of Tens of Thousands of Viruses from Human Metagenomes Reveals Hidden Associations with Chronic Diseases.</title>
        <authorList>
            <person name="Tisza M.J."/>
            <person name="Buck C.B."/>
        </authorList>
    </citation>
    <scope>NUCLEOTIDE SEQUENCE</scope>
    <source>
        <strain evidence="2">CtE6L85</strain>
    </source>
</reference>
<organism evidence="2">
    <name type="scientific">Siphoviridae sp. ctE6L85</name>
    <dbReference type="NCBI Taxonomy" id="2826202"/>
    <lineage>
        <taxon>Viruses</taxon>
        <taxon>Duplodnaviria</taxon>
        <taxon>Heunggongvirae</taxon>
        <taxon>Uroviricota</taxon>
        <taxon>Caudoviricetes</taxon>
    </lineage>
</organism>
<protein>
    <submittedName>
        <fullName evidence="2">Holin</fullName>
    </submittedName>
</protein>
<proteinExistence type="predicted"/>
<keyword evidence="1" id="KW-1133">Transmembrane helix</keyword>
<accession>A0A8S5QRE9</accession>
<name>A0A8S5QRE9_9CAUD</name>
<keyword evidence="1" id="KW-0812">Transmembrane</keyword>
<evidence type="ECO:0000313" key="2">
    <source>
        <dbReference type="EMBL" id="DAE21387.1"/>
    </source>
</evidence>